<dbReference type="PROSITE" id="PS50928">
    <property type="entry name" value="ABC_TM1"/>
    <property type="match status" value="1"/>
</dbReference>
<name>A0ABW5DBI2_9HYPH</name>
<sequence length="420" mass="46048">MANSFAFSMAPVDVSQDGETLRRSLHRAQMKAKIKALLLVSPLLLFIVVTFLVPIGQLMMRSVYHDGFSSNAPNLAAWFEINPEGTAPTEEAYAALVADLQLMNQTKTAGGAGTRINYSVPGARSLFTSTARAAKNLQPPFKEAVLAHDARWEDPLLWTAMRNAASPWTLDFYLTGMDMRYGKDGGVELLPSGERIYLWLYAKTFILSGIITLICLLLAFPIAHLLATLPPKTSNLLMILVLLPFWTSLLVRTTSWIVLLQGQGVVNSLLVATGLIDDSGRLSMIYNQTGTIIVMVHILLPFMVLPLYSIMKVIPASYVRAARSLGATPWTAFWRVYLPQTLPGIAAGVLLVFILAVGYYITPALVGGADGQLFSNQIQFHMSRSNWSQAAALAAMLLAGVLVLYWLYDRLIGIDKLKLG</sequence>
<feature type="domain" description="ABC transmembrane type-1" evidence="9">
    <location>
        <begin position="201"/>
        <end position="408"/>
    </location>
</feature>
<dbReference type="PANTHER" id="PTHR42929:SF5">
    <property type="entry name" value="ABC TRANSPORTER PERMEASE PROTEIN"/>
    <property type="match status" value="1"/>
</dbReference>
<proteinExistence type="inferred from homology"/>
<evidence type="ECO:0000256" key="6">
    <source>
        <dbReference type="ARBA" id="ARBA00022989"/>
    </source>
</evidence>
<feature type="transmembrane region" description="Helical" evidence="8">
    <location>
        <begin position="205"/>
        <end position="227"/>
    </location>
</feature>
<dbReference type="CDD" id="cd06261">
    <property type="entry name" value="TM_PBP2"/>
    <property type="match status" value="1"/>
</dbReference>
<feature type="transmembrane region" description="Helical" evidence="8">
    <location>
        <begin position="387"/>
        <end position="408"/>
    </location>
</feature>
<feature type="transmembrane region" description="Helical" evidence="8">
    <location>
        <begin position="36"/>
        <end position="55"/>
    </location>
</feature>
<dbReference type="EMBL" id="JBHUIR010000005">
    <property type="protein sequence ID" value="MFD2258433.1"/>
    <property type="molecule type" value="Genomic_DNA"/>
</dbReference>
<evidence type="ECO:0000256" key="7">
    <source>
        <dbReference type="ARBA" id="ARBA00023136"/>
    </source>
</evidence>
<evidence type="ECO:0000256" key="4">
    <source>
        <dbReference type="ARBA" id="ARBA00022475"/>
    </source>
</evidence>
<dbReference type="Proteomes" id="UP001597373">
    <property type="component" value="Unassembled WGS sequence"/>
</dbReference>
<feature type="transmembrane region" description="Helical" evidence="8">
    <location>
        <begin position="288"/>
        <end position="310"/>
    </location>
</feature>
<comment type="caution">
    <text evidence="10">The sequence shown here is derived from an EMBL/GenBank/DDBJ whole genome shotgun (WGS) entry which is preliminary data.</text>
</comment>
<gene>
    <name evidence="10" type="ORF">ACFSMZ_01440</name>
</gene>
<evidence type="ECO:0000256" key="8">
    <source>
        <dbReference type="RuleBase" id="RU363032"/>
    </source>
</evidence>
<keyword evidence="5 8" id="KW-0812">Transmembrane</keyword>
<comment type="similarity">
    <text evidence="2">Belongs to the binding-protein-dependent transport system permease family. CysTW subfamily.</text>
</comment>
<evidence type="ECO:0000256" key="2">
    <source>
        <dbReference type="ARBA" id="ARBA00007069"/>
    </source>
</evidence>
<keyword evidence="3 8" id="KW-0813">Transport</keyword>
<feature type="transmembrane region" description="Helical" evidence="8">
    <location>
        <begin position="233"/>
        <end position="251"/>
    </location>
</feature>
<evidence type="ECO:0000256" key="5">
    <source>
        <dbReference type="ARBA" id="ARBA00022692"/>
    </source>
</evidence>
<dbReference type="Gene3D" id="1.10.3720.10">
    <property type="entry name" value="MetI-like"/>
    <property type="match status" value="1"/>
</dbReference>
<keyword evidence="7 8" id="KW-0472">Membrane</keyword>
<evidence type="ECO:0000313" key="10">
    <source>
        <dbReference type="EMBL" id="MFD2258433.1"/>
    </source>
</evidence>
<dbReference type="SUPFAM" id="SSF161098">
    <property type="entry name" value="MetI-like"/>
    <property type="match status" value="1"/>
</dbReference>
<evidence type="ECO:0000259" key="9">
    <source>
        <dbReference type="PROSITE" id="PS50928"/>
    </source>
</evidence>
<accession>A0ABW5DBI2</accession>
<evidence type="ECO:0000256" key="1">
    <source>
        <dbReference type="ARBA" id="ARBA00004651"/>
    </source>
</evidence>
<keyword evidence="6 8" id="KW-1133">Transmembrane helix</keyword>
<dbReference type="InterPro" id="IPR000515">
    <property type="entry name" value="MetI-like"/>
</dbReference>
<protein>
    <submittedName>
        <fullName evidence="10">ABC transporter permease</fullName>
    </submittedName>
</protein>
<comment type="subcellular location">
    <subcellularLocation>
        <location evidence="1 8">Cell membrane</location>
        <topology evidence="1 8">Multi-pass membrane protein</topology>
    </subcellularLocation>
</comment>
<dbReference type="RefSeq" id="WP_345099978.1">
    <property type="nucleotide sequence ID" value="NZ_BAABGS010000073.1"/>
</dbReference>
<evidence type="ECO:0000313" key="11">
    <source>
        <dbReference type="Proteomes" id="UP001597373"/>
    </source>
</evidence>
<evidence type="ECO:0000256" key="3">
    <source>
        <dbReference type="ARBA" id="ARBA00022448"/>
    </source>
</evidence>
<reference evidence="11" key="1">
    <citation type="journal article" date="2019" name="Int. J. Syst. Evol. Microbiol.">
        <title>The Global Catalogue of Microorganisms (GCM) 10K type strain sequencing project: providing services to taxonomists for standard genome sequencing and annotation.</title>
        <authorList>
            <consortium name="The Broad Institute Genomics Platform"/>
            <consortium name="The Broad Institute Genome Sequencing Center for Infectious Disease"/>
            <person name="Wu L."/>
            <person name="Ma J."/>
        </authorList>
    </citation>
    <scope>NUCLEOTIDE SEQUENCE [LARGE SCALE GENOMIC DNA]</scope>
    <source>
        <strain evidence="11">KCTC 23707</strain>
    </source>
</reference>
<organism evidence="10 11">
    <name type="scientific">Chelativorans composti</name>
    <dbReference type="NCBI Taxonomy" id="768533"/>
    <lineage>
        <taxon>Bacteria</taxon>
        <taxon>Pseudomonadati</taxon>
        <taxon>Pseudomonadota</taxon>
        <taxon>Alphaproteobacteria</taxon>
        <taxon>Hyphomicrobiales</taxon>
        <taxon>Phyllobacteriaceae</taxon>
        <taxon>Chelativorans</taxon>
    </lineage>
</organism>
<keyword evidence="4" id="KW-1003">Cell membrane</keyword>
<dbReference type="InterPro" id="IPR035906">
    <property type="entry name" value="MetI-like_sf"/>
</dbReference>
<dbReference type="PANTHER" id="PTHR42929">
    <property type="entry name" value="INNER MEMBRANE ABC TRANSPORTER PERMEASE PROTEIN YDCU-RELATED-RELATED"/>
    <property type="match status" value="1"/>
</dbReference>
<dbReference type="Pfam" id="PF00528">
    <property type="entry name" value="BPD_transp_1"/>
    <property type="match status" value="1"/>
</dbReference>
<keyword evidence="11" id="KW-1185">Reference proteome</keyword>
<feature type="transmembrane region" description="Helical" evidence="8">
    <location>
        <begin position="345"/>
        <end position="367"/>
    </location>
</feature>